<dbReference type="STRING" id="1364.LP2241_30392"/>
<evidence type="ECO:0000313" key="7">
    <source>
        <dbReference type="EMBL" id="CEN28576.1"/>
    </source>
</evidence>
<feature type="transmembrane region" description="Helical" evidence="6">
    <location>
        <begin position="205"/>
        <end position="228"/>
    </location>
</feature>
<keyword evidence="3 6" id="KW-0812">Transmembrane</keyword>
<protein>
    <submittedName>
        <fullName evidence="7">Integral membrane protein, receptor</fullName>
    </submittedName>
</protein>
<feature type="transmembrane region" description="Helical" evidence="6">
    <location>
        <begin position="169"/>
        <end position="185"/>
    </location>
</feature>
<accession>A0A0D6DX67</accession>
<evidence type="ECO:0000256" key="5">
    <source>
        <dbReference type="ARBA" id="ARBA00023136"/>
    </source>
</evidence>
<dbReference type="Proteomes" id="UP000033166">
    <property type="component" value="Chromosome I"/>
</dbReference>
<feature type="transmembrane region" description="Helical" evidence="6">
    <location>
        <begin position="59"/>
        <end position="80"/>
    </location>
</feature>
<evidence type="ECO:0000256" key="4">
    <source>
        <dbReference type="ARBA" id="ARBA00022989"/>
    </source>
</evidence>
<dbReference type="AlphaFoldDB" id="A0A0D6DX67"/>
<gene>
    <name evidence="7" type="ORF">LACPI_1376</name>
</gene>
<feature type="transmembrane region" description="Helical" evidence="6">
    <location>
        <begin position="20"/>
        <end position="47"/>
    </location>
</feature>
<reference evidence="8" key="1">
    <citation type="submission" date="2015-01" db="EMBL/GenBank/DDBJ databases">
        <authorList>
            <person name="Andreevskaya M."/>
        </authorList>
    </citation>
    <scope>NUCLEOTIDE SEQUENCE [LARGE SCALE GENOMIC DNA]</scope>
    <source>
        <strain evidence="8">MKFS47</strain>
    </source>
</reference>
<feature type="transmembrane region" description="Helical" evidence="6">
    <location>
        <begin position="144"/>
        <end position="162"/>
    </location>
</feature>
<name>A0A0D6DX67_9LACT</name>
<proteinExistence type="inferred from homology"/>
<keyword evidence="4 6" id="KW-1133">Transmembrane helix</keyword>
<dbReference type="PANTHER" id="PTHR23291">
    <property type="entry name" value="BAX INHIBITOR-RELATED"/>
    <property type="match status" value="1"/>
</dbReference>
<organism evidence="7 8">
    <name type="scientific">Pseudolactococcus piscium MKFS47</name>
    <dbReference type="NCBI Taxonomy" id="297352"/>
    <lineage>
        <taxon>Bacteria</taxon>
        <taxon>Bacillati</taxon>
        <taxon>Bacillota</taxon>
        <taxon>Bacilli</taxon>
        <taxon>Lactobacillales</taxon>
        <taxon>Streptococcaceae</taxon>
        <taxon>Pseudolactococcus</taxon>
    </lineage>
</organism>
<evidence type="ECO:0000256" key="2">
    <source>
        <dbReference type="ARBA" id="ARBA00010350"/>
    </source>
</evidence>
<evidence type="ECO:0000256" key="6">
    <source>
        <dbReference type="RuleBase" id="RU004379"/>
    </source>
</evidence>
<dbReference type="EMBL" id="LN774769">
    <property type="protein sequence ID" value="CEN28576.1"/>
    <property type="molecule type" value="Genomic_DNA"/>
</dbReference>
<keyword evidence="7" id="KW-0675">Receptor</keyword>
<keyword evidence="5 6" id="KW-0472">Membrane</keyword>
<dbReference type="KEGG" id="lpk:LACPI_1376"/>
<dbReference type="RefSeq" id="WP_047915686.1">
    <property type="nucleotide sequence ID" value="NZ_LN774769.1"/>
</dbReference>
<dbReference type="CDD" id="cd10432">
    <property type="entry name" value="BI-1-like_bacterial"/>
    <property type="match status" value="1"/>
</dbReference>
<evidence type="ECO:0000256" key="3">
    <source>
        <dbReference type="ARBA" id="ARBA00022692"/>
    </source>
</evidence>
<dbReference type="InterPro" id="IPR006214">
    <property type="entry name" value="Bax_inhibitor_1-related"/>
</dbReference>
<evidence type="ECO:0000256" key="1">
    <source>
        <dbReference type="ARBA" id="ARBA00004141"/>
    </source>
</evidence>
<evidence type="ECO:0000313" key="8">
    <source>
        <dbReference type="Proteomes" id="UP000033166"/>
    </source>
</evidence>
<comment type="subcellular location">
    <subcellularLocation>
        <location evidence="1">Membrane</location>
        <topology evidence="1">Multi-pass membrane protein</topology>
    </subcellularLocation>
</comment>
<feature type="transmembrane region" description="Helical" evidence="6">
    <location>
        <begin position="86"/>
        <end position="108"/>
    </location>
</feature>
<dbReference type="GO" id="GO:0005886">
    <property type="term" value="C:plasma membrane"/>
    <property type="evidence" value="ECO:0007669"/>
    <property type="project" value="TreeGrafter"/>
</dbReference>
<comment type="similarity">
    <text evidence="2 6">Belongs to the BI1 family.</text>
</comment>
<feature type="transmembrane region" description="Helical" evidence="6">
    <location>
        <begin position="113"/>
        <end position="132"/>
    </location>
</feature>
<dbReference type="HOGENOM" id="CLU_058671_1_2_9"/>
<dbReference type="PANTHER" id="PTHR23291:SF50">
    <property type="entry name" value="PROTEIN LIFEGUARD 4"/>
    <property type="match status" value="1"/>
</dbReference>
<sequence>MDNQIFESNQQTGKFSLADFFARIYALVGMGVAVSAVVAFITLSMFAENIATILTTSSWVLFVLWIIEMILVIAVTPMAIKNSPMALPAFIAFSALNGFTLTFTLAYFNLSSIAIAFAITAGMFFALSLFGRTTKRDLTGMGKAMFAGLIGIIIASVVNIFVRSSGMDFLISILLVIVFSGLIAWDNQKIEKLYHQANGNVTDGWAVSMALSLYLDFINLFIAILRIFGVAGGSKD</sequence>
<dbReference type="Pfam" id="PF01027">
    <property type="entry name" value="Bax1-I"/>
    <property type="match status" value="1"/>
</dbReference>